<organism evidence="1 2">
    <name type="scientific">Paratractidigestivibacter faecalis</name>
    <dbReference type="NCBI Taxonomy" id="2292441"/>
    <lineage>
        <taxon>Bacteria</taxon>
        <taxon>Bacillati</taxon>
        <taxon>Actinomycetota</taxon>
        <taxon>Coriobacteriia</taxon>
        <taxon>Coriobacteriales</taxon>
        <taxon>Atopobiaceae</taxon>
        <taxon>Paratractidigestivibacter</taxon>
    </lineage>
</organism>
<reference evidence="1 2" key="1">
    <citation type="submission" date="2024-04" db="EMBL/GenBank/DDBJ databases">
        <title>Human intestinal bacterial collection.</title>
        <authorList>
            <person name="Pauvert C."/>
            <person name="Hitch T.C.A."/>
            <person name="Clavel T."/>
        </authorList>
    </citation>
    <scope>NUCLEOTIDE SEQUENCE [LARGE SCALE GENOMIC DNA]</scope>
    <source>
        <strain evidence="1 2">CLA-AA-H197</strain>
    </source>
</reference>
<name>A0ABV1IH34_9ACTN</name>
<comment type="caution">
    <text evidence="1">The sequence shown here is derived from an EMBL/GenBank/DDBJ whole genome shotgun (WGS) entry which is preliminary data.</text>
</comment>
<accession>A0ABV1IH34</accession>
<dbReference type="RefSeq" id="WP_349182849.1">
    <property type="nucleotide sequence ID" value="NZ_JBBNGS010000014.1"/>
</dbReference>
<evidence type="ECO:0000313" key="2">
    <source>
        <dbReference type="Proteomes" id="UP001478817"/>
    </source>
</evidence>
<gene>
    <name evidence="1" type="ORF">AAAT05_07670</name>
</gene>
<keyword evidence="2" id="KW-1185">Reference proteome</keyword>
<dbReference type="EMBL" id="JBBNGS010000014">
    <property type="protein sequence ID" value="MEQ2638215.1"/>
    <property type="molecule type" value="Genomic_DNA"/>
</dbReference>
<sequence>MDFKKYGKAICKDVEAAGITVQVKFAPSRALTQLQKYVDQGVQLVPCEKVLKLGG</sequence>
<evidence type="ECO:0000313" key="1">
    <source>
        <dbReference type="EMBL" id="MEQ2638215.1"/>
    </source>
</evidence>
<protein>
    <submittedName>
        <fullName evidence="1">Uncharacterized protein</fullName>
    </submittedName>
</protein>
<proteinExistence type="predicted"/>
<dbReference type="Proteomes" id="UP001478817">
    <property type="component" value="Unassembled WGS sequence"/>
</dbReference>